<name>A0A515ELN4_9BURK</name>
<evidence type="ECO:0000313" key="2">
    <source>
        <dbReference type="Proteomes" id="UP000317365"/>
    </source>
</evidence>
<reference evidence="2" key="1">
    <citation type="submission" date="2019-02" db="EMBL/GenBank/DDBJ databases">
        <title>Complete genome sequence of Rhodoferax sp. Gr-4.</title>
        <authorList>
            <person name="Jin L."/>
        </authorList>
    </citation>
    <scope>NUCLEOTIDE SEQUENCE [LARGE SCALE GENOMIC DNA]</scope>
    <source>
        <strain evidence="2">Gr-4</strain>
    </source>
</reference>
<protein>
    <submittedName>
        <fullName evidence="1">Uncharacterized protein</fullName>
    </submittedName>
</protein>
<reference evidence="2" key="2">
    <citation type="journal article" date="2020" name="Int. J. Syst. Evol. Microbiol.">
        <title>Genomic insights into a novel species Rhodoferax aquaticus sp. nov., isolated from freshwater.</title>
        <authorList>
            <person name="Li T."/>
            <person name="Zhuo Y."/>
            <person name="Jin C.Z."/>
            <person name="Wu X."/>
            <person name="Ko S.R."/>
            <person name="Jin F.J."/>
            <person name="Ahn C.Y."/>
            <person name="Oh H.M."/>
            <person name="Lee H.G."/>
            <person name="Jin L."/>
        </authorList>
    </citation>
    <scope>NUCLEOTIDE SEQUENCE [LARGE SCALE GENOMIC DNA]</scope>
    <source>
        <strain evidence="2">Gr-4</strain>
    </source>
</reference>
<sequence>MEKQSSPNLATVENAAKHFANAGQTPGAIRCNVFKADSRLNSRGETIQGNGLAAHGAIIRRGRRVLIDLDRYGAWLAGQAPESKVA</sequence>
<gene>
    <name evidence="1" type="ORF">EXZ61_04905</name>
</gene>
<dbReference type="KEGG" id="rhg:EXZ61_04905"/>
<dbReference type="AlphaFoldDB" id="A0A515ELN4"/>
<organism evidence="1 2">
    <name type="scientific">Rhodoferax aquaticus</name>
    <dbReference type="NCBI Taxonomy" id="2527691"/>
    <lineage>
        <taxon>Bacteria</taxon>
        <taxon>Pseudomonadati</taxon>
        <taxon>Pseudomonadota</taxon>
        <taxon>Betaproteobacteria</taxon>
        <taxon>Burkholderiales</taxon>
        <taxon>Comamonadaceae</taxon>
        <taxon>Rhodoferax</taxon>
    </lineage>
</organism>
<dbReference type="Proteomes" id="UP000317365">
    <property type="component" value="Chromosome"/>
</dbReference>
<keyword evidence="2" id="KW-1185">Reference proteome</keyword>
<dbReference type="EMBL" id="CP036282">
    <property type="protein sequence ID" value="QDL53568.1"/>
    <property type="molecule type" value="Genomic_DNA"/>
</dbReference>
<dbReference type="RefSeq" id="WP_142809582.1">
    <property type="nucleotide sequence ID" value="NZ_CP036282.1"/>
</dbReference>
<accession>A0A515ELN4</accession>
<evidence type="ECO:0000313" key="1">
    <source>
        <dbReference type="EMBL" id="QDL53568.1"/>
    </source>
</evidence>
<proteinExistence type="predicted"/>